<keyword evidence="3" id="KW-1185">Reference proteome</keyword>
<evidence type="ECO:0000313" key="2">
    <source>
        <dbReference type="EMBL" id="CAH2055886.1"/>
    </source>
</evidence>
<proteinExistence type="predicted"/>
<feature type="coiled-coil region" evidence="1">
    <location>
        <begin position="342"/>
        <end position="429"/>
    </location>
</feature>
<evidence type="ECO:0000313" key="3">
    <source>
        <dbReference type="Proteomes" id="UP000837857"/>
    </source>
</evidence>
<accession>A0ABN8IHQ0</accession>
<dbReference type="Proteomes" id="UP000837857">
    <property type="component" value="Chromosome 22"/>
</dbReference>
<gene>
    <name evidence="2" type="ORF">IPOD504_LOCUS9182</name>
</gene>
<name>A0ABN8IHQ0_9NEOP</name>
<dbReference type="InterPro" id="IPR006594">
    <property type="entry name" value="LisH"/>
</dbReference>
<protein>
    <submittedName>
        <fullName evidence="2">Uncharacterized protein</fullName>
    </submittedName>
</protein>
<dbReference type="EMBL" id="OW152834">
    <property type="protein sequence ID" value="CAH2055886.1"/>
    <property type="molecule type" value="Genomic_DNA"/>
</dbReference>
<reference evidence="2" key="1">
    <citation type="submission" date="2022-03" db="EMBL/GenBank/DDBJ databases">
        <authorList>
            <person name="Martin H S."/>
        </authorList>
    </citation>
    <scope>NUCLEOTIDE SEQUENCE</scope>
</reference>
<dbReference type="Pfam" id="PF16045">
    <property type="entry name" value="LisH_2"/>
    <property type="match status" value="1"/>
</dbReference>
<feature type="non-terminal residue" evidence="2">
    <location>
        <position position="454"/>
    </location>
</feature>
<keyword evidence="1" id="KW-0175">Coiled coil</keyword>
<evidence type="ECO:0000256" key="1">
    <source>
        <dbReference type="SAM" id="Coils"/>
    </source>
</evidence>
<organism evidence="2 3">
    <name type="scientific">Iphiclides podalirius</name>
    <name type="common">scarce swallowtail</name>
    <dbReference type="NCBI Taxonomy" id="110791"/>
    <lineage>
        <taxon>Eukaryota</taxon>
        <taxon>Metazoa</taxon>
        <taxon>Ecdysozoa</taxon>
        <taxon>Arthropoda</taxon>
        <taxon>Hexapoda</taxon>
        <taxon>Insecta</taxon>
        <taxon>Pterygota</taxon>
        <taxon>Neoptera</taxon>
        <taxon>Endopterygota</taxon>
        <taxon>Lepidoptera</taxon>
        <taxon>Glossata</taxon>
        <taxon>Ditrysia</taxon>
        <taxon>Papilionoidea</taxon>
        <taxon>Papilionidae</taxon>
        <taxon>Papilioninae</taxon>
        <taxon>Iphiclides</taxon>
    </lineage>
</organism>
<dbReference type="PROSITE" id="PS50896">
    <property type="entry name" value="LISH"/>
    <property type="match status" value="1"/>
</dbReference>
<sequence length="454" mass="53162">MENETQEESRTENTFIVKDDKSTEEFQKFFYELFEKNGVLNDLRAYLRGHIINILKSVEEGDTFICQKHFTQRLEVTFQAINMLIAEYLMRMDFSYSLSVFISEIPLANMIFDFAKSLLGCKPNMPQQDMRFKDRDVWCVLNYIGVKCDSESAANIVNMYRNEERPLLICILKCITLHKNQLEDLGDNNLKVSTSNSSCLSEEASMNTTAGSETCTCKHLAFCSTCKQKIKGFQMQYKKKKRKLRKSLDSSDRNVNVQKFLREVDVTERSIIDQMFEQLKAVYEAEVDMVREEEERKIKRSLANHALLLQRRYDEMEESFKAREAELECSVRQRKKFLWGLARALREQHSNMADAMRAVQKESERLTAKEDSLKVQISEAEQMLRKKGEDMRDQISSELIILEGQLSFMRRERDEIERERSELETLKKLCIAPPKWPWTTPERGSCSSLITRNC</sequence>